<dbReference type="GO" id="GO:0016811">
    <property type="term" value="F:hydrolase activity, acting on carbon-nitrogen (but not peptide) bonds, in linear amides"/>
    <property type="evidence" value="ECO:0007669"/>
    <property type="project" value="TreeGrafter"/>
</dbReference>
<dbReference type="RefSeq" id="WP_104056736.1">
    <property type="nucleotide sequence ID" value="NZ_PREZ01000002.1"/>
</dbReference>
<dbReference type="OrthoDB" id="9778719at2"/>
<dbReference type="EMBL" id="PREZ01000002">
    <property type="protein sequence ID" value="PPA71245.1"/>
    <property type="molecule type" value="Genomic_DNA"/>
</dbReference>
<gene>
    <name evidence="1" type="primary">bshB1</name>
    <name evidence="1" type="ORF">C4B60_04050</name>
</gene>
<dbReference type="InterPro" id="IPR023842">
    <property type="entry name" value="Bacillithiol_biosynth_BshB1"/>
</dbReference>
<evidence type="ECO:0000313" key="1">
    <source>
        <dbReference type="EMBL" id="PPA71245.1"/>
    </source>
</evidence>
<dbReference type="SUPFAM" id="SSF102588">
    <property type="entry name" value="LmbE-like"/>
    <property type="match status" value="1"/>
</dbReference>
<comment type="caution">
    <text evidence="1">The sequence shown here is derived from an EMBL/GenBank/DDBJ whole genome shotgun (WGS) entry which is preliminary data.</text>
</comment>
<dbReference type="PANTHER" id="PTHR12993:SF30">
    <property type="entry name" value="N-ACETYL-ALPHA-D-GLUCOSAMINYL L-MALATE DEACETYLASE 1"/>
    <property type="match status" value="1"/>
</dbReference>
<keyword evidence="2" id="KW-1185">Reference proteome</keyword>
<evidence type="ECO:0000313" key="2">
    <source>
        <dbReference type="Proteomes" id="UP000239047"/>
    </source>
</evidence>
<dbReference type="GO" id="GO:0071793">
    <property type="term" value="P:bacillithiol biosynthetic process"/>
    <property type="evidence" value="ECO:0007669"/>
    <property type="project" value="InterPro"/>
</dbReference>
<sequence>MKETTHILAFGAHADDAEIGMGGTIHKWASRNKKIVICDLTEAELSSNGSVALRKEEAQRAADCLGVKERINLGLPDRGISLSPDYVKRAAEVIRHYQPKVIFAPYSIDRHPDHGHASQLVREAAFSAGIGRFQTDEDLPAWKAPVYYYVINGIHKPHFVIDISNNIAAKMEGLKAYKSQFEPDSGVETPLTSGYLESVLARDRVIGKEAGCLYAEGFMSDKPFKIDNDLLGE</sequence>
<dbReference type="PANTHER" id="PTHR12993">
    <property type="entry name" value="N-ACETYLGLUCOSAMINYL-PHOSPHATIDYLINOSITOL DE-N-ACETYLASE-RELATED"/>
    <property type="match status" value="1"/>
</dbReference>
<dbReference type="Gene3D" id="3.40.50.10320">
    <property type="entry name" value="LmbE-like"/>
    <property type="match status" value="1"/>
</dbReference>
<name>A0A2S5GEA9_9BACL</name>
<proteinExistence type="predicted"/>
<dbReference type="Proteomes" id="UP000239047">
    <property type="component" value="Unassembled WGS sequence"/>
</dbReference>
<organism evidence="1 2">
    <name type="scientific">Jeotgalibacillus proteolyticus</name>
    <dbReference type="NCBI Taxonomy" id="2082395"/>
    <lineage>
        <taxon>Bacteria</taxon>
        <taxon>Bacillati</taxon>
        <taxon>Bacillota</taxon>
        <taxon>Bacilli</taxon>
        <taxon>Bacillales</taxon>
        <taxon>Caryophanaceae</taxon>
        <taxon>Jeotgalibacillus</taxon>
    </lineage>
</organism>
<protein>
    <submittedName>
        <fullName evidence="1">Bacillithiol biosynthesis deacetylase BshB1</fullName>
    </submittedName>
</protein>
<dbReference type="InterPro" id="IPR003737">
    <property type="entry name" value="GlcNAc_PI_deacetylase-related"/>
</dbReference>
<dbReference type="InterPro" id="IPR024078">
    <property type="entry name" value="LmbE-like_dom_sf"/>
</dbReference>
<dbReference type="NCBIfam" id="TIGR04001">
    <property type="entry name" value="thiol_BshB1"/>
    <property type="match status" value="1"/>
</dbReference>
<reference evidence="1 2" key="1">
    <citation type="submission" date="2018-02" db="EMBL/GenBank/DDBJ databases">
        <title>Jeotgalibacillus proteolyticum sp. nov. a protease producing bacterium isolated from ocean sediments of Laizhou Bay.</title>
        <authorList>
            <person name="Li Y."/>
        </authorList>
    </citation>
    <scope>NUCLEOTIDE SEQUENCE [LARGE SCALE GENOMIC DNA]</scope>
    <source>
        <strain evidence="1 2">22-7</strain>
    </source>
</reference>
<dbReference type="GO" id="GO:0019213">
    <property type="term" value="F:deacetylase activity"/>
    <property type="evidence" value="ECO:0007669"/>
    <property type="project" value="InterPro"/>
</dbReference>
<accession>A0A2S5GEA9</accession>
<dbReference type="AlphaFoldDB" id="A0A2S5GEA9"/>
<dbReference type="Pfam" id="PF02585">
    <property type="entry name" value="PIG-L"/>
    <property type="match status" value="1"/>
</dbReference>